<accession>A0AAN8Y8X8</accession>
<protein>
    <submittedName>
        <fullName evidence="3">Uncharacterized protein</fullName>
    </submittedName>
</protein>
<keyword evidence="2" id="KW-0812">Transmembrane</keyword>
<proteinExistence type="predicted"/>
<feature type="region of interest" description="Disordered" evidence="1">
    <location>
        <begin position="1"/>
        <end position="28"/>
    </location>
</feature>
<keyword evidence="2" id="KW-1133">Transmembrane helix</keyword>
<feature type="transmembrane region" description="Helical" evidence="2">
    <location>
        <begin position="75"/>
        <end position="99"/>
    </location>
</feature>
<dbReference type="Proteomes" id="UP001371456">
    <property type="component" value="Unassembled WGS sequence"/>
</dbReference>
<evidence type="ECO:0000256" key="1">
    <source>
        <dbReference type="SAM" id="MobiDB-lite"/>
    </source>
</evidence>
<comment type="caution">
    <text evidence="3">The sequence shown here is derived from an EMBL/GenBank/DDBJ whole genome shotgun (WGS) entry which is preliminary data.</text>
</comment>
<organism evidence="3 4">
    <name type="scientific">Solanum bulbocastanum</name>
    <name type="common">Wild potato</name>
    <dbReference type="NCBI Taxonomy" id="147425"/>
    <lineage>
        <taxon>Eukaryota</taxon>
        <taxon>Viridiplantae</taxon>
        <taxon>Streptophyta</taxon>
        <taxon>Embryophyta</taxon>
        <taxon>Tracheophyta</taxon>
        <taxon>Spermatophyta</taxon>
        <taxon>Magnoliopsida</taxon>
        <taxon>eudicotyledons</taxon>
        <taxon>Gunneridae</taxon>
        <taxon>Pentapetalae</taxon>
        <taxon>asterids</taxon>
        <taxon>lamiids</taxon>
        <taxon>Solanales</taxon>
        <taxon>Solanaceae</taxon>
        <taxon>Solanoideae</taxon>
        <taxon>Solaneae</taxon>
        <taxon>Solanum</taxon>
    </lineage>
</organism>
<evidence type="ECO:0000313" key="4">
    <source>
        <dbReference type="Proteomes" id="UP001371456"/>
    </source>
</evidence>
<evidence type="ECO:0000256" key="2">
    <source>
        <dbReference type="SAM" id="Phobius"/>
    </source>
</evidence>
<dbReference type="EMBL" id="JBANQN010000007">
    <property type="protein sequence ID" value="KAK6784075.1"/>
    <property type="molecule type" value="Genomic_DNA"/>
</dbReference>
<gene>
    <name evidence="3" type="ORF">RDI58_017529</name>
</gene>
<keyword evidence="4" id="KW-1185">Reference proteome</keyword>
<evidence type="ECO:0000313" key="3">
    <source>
        <dbReference type="EMBL" id="KAK6784075.1"/>
    </source>
</evidence>
<dbReference type="AlphaFoldDB" id="A0AAN8Y8X8"/>
<name>A0AAN8Y8X8_SOLBU</name>
<sequence length="111" mass="12420">MLGDRRRRTTTTTSTQSPPFPESQDPANNYNNKFIYGKFESLFPVFSLMVGELIGILTSLDFGKKALSGFGKKPLLILCPLHLWKIIFLDCLIVVFLLIDGALLSTIKNDP</sequence>
<feature type="transmembrane region" description="Helical" evidence="2">
    <location>
        <begin position="42"/>
        <end position="63"/>
    </location>
</feature>
<keyword evidence="2" id="KW-0472">Membrane</keyword>
<reference evidence="3 4" key="1">
    <citation type="submission" date="2024-02" db="EMBL/GenBank/DDBJ databases">
        <title>de novo genome assembly of Solanum bulbocastanum strain 11H21.</title>
        <authorList>
            <person name="Hosaka A.J."/>
        </authorList>
    </citation>
    <scope>NUCLEOTIDE SEQUENCE [LARGE SCALE GENOMIC DNA]</scope>
    <source>
        <tissue evidence="3">Young leaves</tissue>
    </source>
</reference>